<feature type="domain" description="Pseudouridine synthase RsuA/RluA-like" evidence="1">
    <location>
        <begin position="8"/>
        <end position="47"/>
    </location>
</feature>
<dbReference type="GO" id="GO:0003723">
    <property type="term" value="F:RNA binding"/>
    <property type="evidence" value="ECO:0007669"/>
    <property type="project" value="InterPro"/>
</dbReference>
<protein>
    <submittedName>
        <fullName evidence="2">Ribosomal large subunit pseudouridine synthase C</fullName>
        <ecNumber evidence="2">5.4.99.24</ecNumber>
    </submittedName>
</protein>
<evidence type="ECO:0000313" key="2">
    <source>
        <dbReference type="EMBL" id="SUI73318.1"/>
    </source>
</evidence>
<dbReference type="EC" id="5.4.99.24" evidence="2"/>
<dbReference type="InterPro" id="IPR050188">
    <property type="entry name" value="RluA_PseudoU_synthase"/>
</dbReference>
<dbReference type="GO" id="GO:0000455">
    <property type="term" value="P:enzyme-directed rRNA pseudouridine synthesis"/>
    <property type="evidence" value="ECO:0007669"/>
    <property type="project" value="TreeGrafter"/>
</dbReference>
<dbReference type="Pfam" id="PF00849">
    <property type="entry name" value="PseudoU_synth_2"/>
    <property type="match status" value="1"/>
</dbReference>
<name>A0A380A4Q1_SERMA</name>
<keyword evidence="2" id="KW-0413">Isomerase</keyword>
<dbReference type="GO" id="GO:0160141">
    <property type="term" value="F:23S rRNA pseudouridine(955/2504/2580) synthase activity"/>
    <property type="evidence" value="ECO:0007669"/>
    <property type="project" value="UniProtKB-EC"/>
</dbReference>
<dbReference type="Gene3D" id="3.30.2350.10">
    <property type="entry name" value="Pseudouridine synthase"/>
    <property type="match status" value="1"/>
</dbReference>
<dbReference type="PANTHER" id="PTHR21600">
    <property type="entry name" value="MITOCHONDRIAL RNA PSEUDOURIDINE SYNTHASE"/>
    <property type="match status" value="1"/>
</dbReference>
<dbReference type="PANTHER" id="PTHR21600:SF92">
    <property type="entry name" value="RIBOSOMAL LARGE SUBUNIT PSEUDOURIDINE SYNTHASE C"/>
    <property type="match status" value="1"/>
</dbReference>
<evidence type="ECO:0000313" key="3">
    <source>
        <dbReference type="Proteomes" id="UP000254765"/>
    </source>
</evidence>
<reference evidence="2 3" key="1">
    <citation type="submission" date="2018-06" db="EMBL/GenBank/DDBJ databases">
        <authorList>
            <consortium name="Pathogen Informatics"/>
            <person name="Doyle S."/>
        </authorList>
    </citation>
    <scope>NUCLEOTIDE SEQUENCE [LARGE SCALE GENOMIC DNA]</scope>
    <source>
        <strain evidence="2 3">NCTC10211</strain>
    </source>
</reference>
<dbReference type="SUPFAM" id="SSF55120">
    <property type="entry name" value="Pseudouridine synthase"/>
    <property type="match status" value="1"/>
</dbReference>
<dbReference type="EMBL" id="UGYK01000002">
    <property type="protein sequence ID" value="SUI73318.1"/>
    <property type="molecule type" value="Genomic_DNA"/>
</dbReference>
<accession>A0A380A4Q1</accession>
<dbReference type="InterPro" id="IPR020103">
    <property type="entry name" value="PsdUridine_synth_cat_dom_sf"/>
</dbReference>
<gene>
    <name evidence="2" type="primary">rluC_1</name>
    <name evidence="2" type="ORF">NCTC10211_04588</name>
</gene>
<dbReference type="AlphaFoldDB" id="A0A380A4Q1"/>
<dbReference type="Proteomes" id="UP000254765">
    <property type="component" value="Unassembled WGS sequence"/>
</dbReference>
<sequence>MNGIVRVNSEGKPSETRFKVEERYEFATLVKASPITGRTHQIRVHTLHAGHPIAFDDRYGDREFDRQLAGTGLKRLFLHAAALRFEHPATGETMRIEAPMDEELRHCLQVLRRQAAK</sequence>
<evidence type="ECO:0000259" key="1">
    <source>
        <dbReference type="Pfam" id="PF00849"/>
    </source>
</evidence>
<dbReference type="CDD" id="cd02869">
    <property type="entry name" value="PseudoU_synth_RluA_like"/>
    <property type="match status" value="1"/>
</dbReference>
<proteinExistence type="predicted"/>
<dbReference type="InterPro" id="IPR006145">
    <property type="entry name" value="PsdUridine_synth_RsuA/RluA"/>
</dbReference>
<organism evidence="2 3">
    <name type="scientific">Serratia marcescens</name>
    <dbReference type="NCBI Taxonomy" id="615"/>
    <lineage>
        <taxon>Bacteria</taxon>
        <taxon>Pseudomonadati</taxon>
        <taxon>Pseudomonadota</taxon>
        <taxon>Gammaproteobacteria</taxon>
        <taxon>Enterobacterales</taxon>
        <taxon>Yersiniaceae</taxon>
        <taxon>Serratia</taxon>
    </lineage>
</organism>